<dbReference type="PANTHER" id="PTHR24248">
    <property type="entry name" value="ADRENERGIC RECEPTOR-RELATED G-PROTEIN COUPLED RECEPTOR"/>
    <property type="match status" value="1"/>
</dbReference>
<sequence length="273" mass="30525">IVIATICTVASLLATTGNVLVIAAIFRSVRLKTVSNFFLASLAVADLLVGAVILPVITAKTLMREWLSTYSLVFAIEILALQAKVASTFNLSAVSIDRYIAVTRVFQYEDIMTRKKCFTVIACVWIGSIFIALLRLTVSDPVHIGIVWMVSEFVDFIIPLCIILFCYFHIFAIARRQNRQINAENTSTDRSRQLAKSTKAAFTVGIVIGVFFMLLIASFITVMVQFTSDPCGQVRMYKVWAWVGPIQLLNSACNPLIYSIRSREFRSAFRKLL</sequence>
<keyword evidence="14" id="KW-1185">Reference proteome</keyword>
<evidence type="ECO:0000313" key="13">
    <source>
        <dbReference type="EMBL" id="EDO40004.1"/>
    </source>
</evidence>
<dbReference type="GO" id="GO:0007186">
    <property type="term" value="P:G protein-coupled receptor signaling pathway"/>
    <property type="evidence" value="ECO:0000318"/>
    <property type="project" value="GO_Central"/>
</dbReference>
<keyword evidence="7" id="KW-1015">Disulfide bond</keyword>
<feature type="domain" description="G-protein coupled receptors family 1 profile" evidence="12">
    <location>
        <begin position="17"/>
        <end position="258"/>
    </location>
</feature>
<evidence type="ECO:0000256" key="8">
    <source>
        <dbReference type="ARBA" id="ARBA00023170"/>
    </source>
</evidence>
<feature type="transmembrane region" description="Helical" evidence="11">
    <location>
        <begin position="239"/>
        <end position="260"/>
    </location>
</feature>
<keyword evidence="8 10" id="KW-0675">Receptor</keyword>
<dbReference type="PROSITE" id="PS00237">
    <property type="entry name" value="G_PROTEIN_RECEP_F1_1"/>
    <property type="match status" value="1"/>
</dbReference>
<feature type="transmembrane region" description="Helical" evidence="11">
    <location>
        <begin position="156"/>
        <end position="174"/>
    </location>
</feature>
<dbReference type="InterPro" id="IPR017452">
    <property type="entry name" value="GPCR_Rhodpsn_7TM"/>
</dbReference>
<reference evidence="13 14" key="1">
    <citation type="journal article" date="2007" name="Science">
        <title>Sea anemone genome reveals ancestral eumetazoan gene repertoire and genomic organization.</title>
        <authorList>
            <person name="Putnam N.H."/>
            <person name="Srivastava M."/>
            <person name="Hellsten U."/>
            <person name="Dirks B."/>
            <person name="Chapman J."/>
            <person name="Salamov A."/>
            <person name="Terry A."/>
            <person name="Shapiro H."/>
            <person name="Lindquist E."/>
            <person name="Kapitonov V.V."/>
            <person name="Jurka J."/>
            <person name="Genikhovich G."/>
            <person name="Grigoriev I.V."/>
            <person name="Lucas S.M."/>
            <person name="Steele R.E."/>
            <person name="Finnerty J.R."/>
            <person name="Technau U."/>
            <person name="Martindale M.Q."/>
            <person name="Rokhsar D.S."/>
        </authorList>
    </citation>
    <scope>NUCLEOTIDE SEQUENCE [LARGE SCALE GENOMIC DNA]</scope>
    <source>
        <strain evidence="14">CH2 X CH6</strain>
    </source>
</reference>
<dbReference type="InterPro" id="IPR001671">
    <property type="entry name" value="Melcrt_ACTH_rcpt"/>
</dbReference>
<dbReference type="GO" id="GO:0004977">
    <property type="term" value="F:melanocortin receptor activity"/>
    <property type="evidence" value="ECO:0007669"/>
    <property type="project" value="InterPro"/>
</dbReference>
<feature type="transmembrane region" description="Helical" evidence="11">
    <location>
        <begin position="117"/>
        <end position="136"/>
    </location>
</feature>
<evidence type="ECO:0000256" key="7">
    <source>
        <dbReference type="ARBA" id="ARBA00023157"/>
    </source>
</evidence>
<dbReference type="InParanoid" id="A7S8K5"/>
<gene>
    <name evidence="13" type="ORF">NEMVEDRAFT_v1g52329</name>
</gene>
<accession>A7S8K5</accession>
<dbReference type="GO" id="GO:0004930">
    <property type="term" value="F:G protein-coupled receptor activity"/>
    <property type="evidence" value="ECO:0000318"/>
    <property type="project" value="GO_Central"/>
</dbReference>
<dbReference type="GO" id="GO:0004993">
    <property type="term" value="F:G protein-coupled serotonin receptor activity"/>
    <property type="evidence" value="ECO:0007669"/>
    <property type="project" value="UniProtKB-ARBA"/>
</dbReference>
<name>A7S8K5_NEMVE</name>
<keyword evidence="5 10" id="KW-0297">G-protein coupled receptor</keyword>
<feature type="transmembrane region" description="Helical" evidence="11">
    <location>
        <begin position="200"/>
        <end position="227"/>
    </location>
</feature>
<evidence type="ECO:0000256" key="3">
    <source>
        <dbReference type="ARBA" id="ARBA00022692"/>
    </source>
</evidence>
<evidence type="ECO:0000256" key="1">
    <source>
        <dbReference type="ARBA" id="ARBA00004651"/>
    </source>
</evidence>
<evidence type="ECO:0000256" key="5">
    <source>
        <dbReference type="ARBA" id="ARBA00023040"/>
    </source>
</evidence>
<evidence type="ECO:0000256" key="9">
    <source>
        <dbReference type="ARBA" id="ARBA00023224"/>
    </source>
</evidence>
<dbReference type="Pfam" id="PF00001">
    <property type="entry name" value="7tm_1"/>
    <property type="match status" value="1"/>
</dbReference>
<proteinExistence type="inferred from homology"/>
<evidence type="ECO:0000256" key="6">
    <source>
        <dbReference type="ARBA" id="ARBA00023136"/>
    </source>
</evidence>
<dbReference type="Proteomes" id="UP000001593">
    <property type="component" value="Unassembled WGS sequence"/>
</dbReference>
<dbReference type="AlphaFoldDB" id="A7S8K5"/>
<dbReference type="KEGG" id="nve:5511680"/>
<dbReference type="SUPFAM" id="SSF81321">
    <property type="entry name" value="Family A G protein-coupled receptor-like"/>
    <property type="match status" value="1"/>
</dbReference>
<feature type="non-terminal residue" evidence="13">
    <location>
        <position position="1"/>
    </location>
</feature>
<dbReference type="eggNOG" id="KOG3656">
    <property type="taxonomic scope" value="Eukaryota"/>
</dbReference>
<comment type="similarity">
    <text evidence="10">Belongs to the G-protein coupled receptor 1 family.</text>
</comment>
<dbReference type="Gene3D" id="1.20.1070.10">
    <property type="entry name" value="Rhodopsin 7-helix transmembrane proteins"/>
    <property type="match status" value="1"/>
</dbReference>
<evidence type="ECO:0000259" key="12">
    <source>
        <dbReference type="PROSITE" id="PS50262"/>
    </source>
</evidence>
<dbReference type="PRINTS" id="PR00237">
    <property type="entry name" value="GPCRRHODOPSN"/>
</dbReference>
<evidence type="ECO:0000256" key="11">
    <source>
        <dbReference type="SAM" id="Phobius"/>
    </source>
</evidence>
<feature type="transmembrane region" description="Helical" evidence="11">
    <location>
        <begin position="70"/>
        <end position="96"/>
    </location>
</feature>
<dbReference type="PRINTS" id="PR00534">
    <property type="entry name" value="MCRFAMILY"/>
</dbReference>
<feature type="transmembrane region" description="Helical" evidence="11">
    <location>
        <begin position="6"/>
        <end position="26"/>
    </location>
</feature>
<dbReference type="PROSITE" id="PS50262">
    <property type="entry name" value="G_PROTEIN_RECEP_F1_2"/>
    <property type="match status" value="1"/>
</dbReference>
<dbReference type="GO" id="GO:0005886">
    <property type="term" value="C:plasma membrane"/>
    <property type="evidence" value="ECO:0000318"/>
    <property type="project" value="GO_Central"/>
</dbReference>
<dbReference type="OrthoDB" id="5956898at2759"/>
<dbReference type="OMA" id="SYLQHYY"/>
<feature type="non-terminal residue" evidence="13">
    <location>
        <position position="273"/>
    </location>
</feature>
<dbReference type="PANTHER" id="PTHR24248:SF125">
    <property type="entry name" value="DOPAMINE D2-LIKE RECEPTOR"/>
    <property type="match status" value="1"/>
</dbReference>
<comment type="subcellular location">
    <subcellularLocation>
        <location evidence="1">Cell membrane</location>
        <topology evidence="1">Multi-pass membrane protein</topology>
    </subcellularLocation>
</comment>
<evidence type="ECO:0000313" key="14">
    <source>
        <dbReference type="Proteomes" id="UP000001593"/>
    </source>
</evidence>
<evidence type="ECO:0000256" key="10">
    <source>
        <dbReference type="RuleBase" id="RU000688"/>
    </source>
</evidence>
<evidence type="ECO:0000256" key="4">
    <source>
        <dbReference type="ARBA" id="ARBA00022989"/>
    </source>
</evidence>
<organism evidence="13 14">
    <name type="scientific">Nematostella vectensis</name>
    <name type="common">Starlet sea anemone</name>
    <dbReference type="NCBI Taxonomy" id="45351"/>
    <lineage>
        <taxon>Eukaryota</taxon>
        <taxon>Metazoa</taxon>
        <taxon>Cnidaria</taxon>
        <taxon>Anthozoa</taxon>
        <taxon>Hexacorallia</taxon>
        <taxon>Actiniaria</taxon>
        <taxon>Edwardsiidae</taxon>
        <taxon>Nematostella</taxon>
    </lineage>
</organism>
<keyword evidence="2" id="KW-1003">Cell membrane</keyword>
<dbReference type="SMART" id="SM01381">
    <property type="entry name" value="7TM_GPCR_Srsx"/>
    <property type="match status" value="1"/>
</dbReference>
<dbReference type="EMBL" id="DS469598">
    <property type="protein sequence ID" value="EDO40004.1"/>
    <property type="molecule type" value="Genomic_DNA"/>
</dbReference>
<dbReference type="HOGENOM" id="CLU_009579_11_5_1"/>
<keyword evidence="4 11" id="KW-1133">Transmembrane helix</keyword>
<keyword evidence="3 10" id="KW-0812">Transmembrane</keyword>
<dbReference type="PhylomeDB" id="A7S8K5"/>
<dbReference type="STRING" id="45351.A7S8K5"/>
<keyword evidence="9 10" id="KW-0807">Transducer</keyword>
<feature type="transmembrane region" description="Helical" evidence="11">
    <location>
        <begin position="38"/>
        <end position="58"/>
    </location>
</feature>
<evidence type="ECO:0000256" key="2">
    <source>
        <dbReference type="ARBA" id="ARBA00022475"/>
    </source>
</evidence>
<protein>
    <recommendedName>
        <fullName evidence="12">G-protein coupled receptors family 1 profile domain-containing protein</fullName>
    </recommendedName>
</protein>
<dbReference type="InterPro" id="IPR000276">
    <property type="entry name" value="GPCR_Rhodpsn"/>
</dbReference>
<keyword evidence="6 11" id="KW-0472">Membrane</keyword>